<name>A0A7K5D7J0_9TYRA</name>
<dbReference type="PANTHER" id="PTHR36132">
    <property type="entry name" value="TRANSMEMBRANE PROTEIN 221"/>
    <property type="match status" value="1"/>
</dbReference>
<feature type="non-terminal residue" evidence="3">
    <location>
        <position position="1"/>
    </location>
</feature>
<organism evidence="3 4">
    <name type="scientific">Pachyramphus minor</name>
    <dbReference type="NCBI Taxonomy" id="369605"/>
    <lineage>
        <taxon>Eukaryota</taxon>
        <taxon>Metazoa</taxon>
        <taxon>Chordata</taxon>
        <taxon>Craniata</taxon>
        <taxon>Vertebrata</taxon>
        <taxon>Euteleostomi</taxon>
        <taxon>Archelosauria</taxon>
        <taxon>Archosauria</taxon>
        <taxon>Dinosauria</taxon>
        <taxon>Saurischia</taxon>
        <taxon>Theropoda</taxon>
        <taxon>Coelurosauria</taxon>
        <taxon>Aves</taxon>
        <taxon>Neognathae</taxon>
        <taxon>Neoaves</taxon>
        <taxon>Telluraves</taxon>
        <taxon>Australaves</taxon>
        <taxon>Passeriformes</taxon>
        <taxon>Tyrannidae</taxon>
        <taxon>Pachyramphus</taxon>
    </lineage>
</organism>
<comment type="caution">
    <text evidence="3">The sequence shown here is derived from an EMBL/GenBank/DDBJ whole genome shotgun (WGS) entry which is preliminary data.</text>
</comment>
<proteinExistence type="predicted"/>
<keyword evidence="2" id="KW-0472">Membrane</keyword>
<dbReference type="AlphaFoldDB" id="A0A7K5D7J0"/>
<dbReference type="InterPro" id="IPR053101">
    <property type="entry name" value="TM221"/>
</dbReference>
<feature type="transmembrane region" description="Helical" evidence="2">
    <location>
        <begin position="33"/>
        <end position="57"/>
    </location>
</feature>
<sequence>RVRHAAVGLFCCGIAFYLTALGLYMLIMLDLRAAIPTACILFSGLILLLLTVTHTLFRAFFVSLHNLPGASHSPDENNQGHSSPGKDGAEPRPCPQIHRKFSFPALLEHRSQLGSSEQPLMHRTLSVESGLLQAQGKAWNVITQEMGNVMAQRAPGKDSTLV</sequence>
<keyword evidence="2" id="KW-1133">Transmembrane helix</keyword>
<evidence type="ECO:0000256" key="2">
    <source>
        <dbReference type="SAM" id="Phobius"/>
    </source>
</evidence>
<gene>
    <name evidence="3" type="primary">Tmem221</name>
    <name evidence="3" type="ORF">PACMIN_R15552</name>
</gene>
<accession>A0A7K5D7J0</accession>
<dbReference type="Proteomes" id="UP000525089">
    <property type="component" value="Unassembled WGS sequence"/>
</dbReference>
<protein>
    <submittedName>
        <fullName evidence="3">TM221 protein</fullName>
    </submittedName>
</protein>
<evidence type="ECO:0000313" key="3">
    <source>
        <dbReference type="EMBL" id="NWS16396.1"/>
    </source>
</evidence>
<feature type="non-terminal residue" evidence="3">
    <location>
        <position position="162"/>
    </location>
</feature>
<keyword evidence="2" id="KW-0812">Transmembrane</keyword>
<evidence type="ECO:0000313" key="4">
    <source>
        <dbReference type="Proteomes" id="UP000525089"/>
    </source>
</evidence>
<feature type="region of interest" description="Disordered" evidence="1">
    <location>
        <begin position="72"/>
        <end position="93"/>
    </location>
</feature>
<keyword evidence="4" id="KW-1185">Reference proteome</keyword>
<feature type="transmembrane region" description="Helical" evidence="2">
    <location>
        <begin position="7"/>
        <end position="27"/>
    </location>
</feature>
<dbReference type="Pfam" id="PF15038">
    <property type="entry name" value="Jiraiya"/>
    <property type="match status" value="1"/>
</dbReference>
<dbReference type="InterPro" id="IPR029201">
    <property type="entry name" value="Jiraiya"/>
</dbReference>
<evidence type="ECO:0000256" key="1">
    <source>
        <dbReference type="SAM" id="MobiDB-lite"/>
    </source>
</evidence>
<reference evidence="3 4" key="1">
    <citation type="submission" date="2019-09" db="EMBL/GenBank/DDBJ databases">
        <title>Bird 10,000 Genomes (B10K) Project - Family phase.</title>
        <authorList>
            <person name="Zhang G."/>
        </authorList>
    </citation>
    <scope>NUCLEOTIDE SEQUENCE [LARGE SCALE GENOMIC DNA]</scope>
    <source>
        <strain evidence="3">B10K-DU-001-72</strain>
        <tissue evidence="3">Muscle</tissue>
    </source>
</reference>
<dbReference type="EMBL" id="VYXB01005125">
    <property type="protein sequence ID" value="NWS16396.1"/>
    <property type="molecule type" value="Genomic_DNA"/>
</dbReference>
<dbReference type="PANTHER" id="PTHR36132:SF1">
    <property type="entry name" value="TRANSMEMBRANE PROTEIN 221"/>
    <property type="match status" value="1"/>
</dbReference>